<gene>
    <name evidence="3" type="ORF">C7441_102331</name>
</gene>
<dbReference type="PROSITE" id="PS51257">
    <property type="entry name" value="PROKAR_LIPOPROTEIN"/>
    <property type="match status" value="1"/>
</dbReference>
<comment type="caution">
    <text evidence="3">The sequence shown here is derived from an EMBL/GenBank/DDBJ whole genome shotgun (WGS) entry which is preliminary data.</text>
</comment>
<proteinExistence type="predicted"/>
<evidence type="ECO:0000313" key="4">
    <source>
        <dbReference type="Proteomes" id="UP000245396"/>
    </source>
</evidence>
<keyword evidence="2" id="KW-0732">Signal</keyword>
<feature type="compositionally biased region" description="Basic and acidic residues" evidence="1">
    <location>
        <begin position="140"/>
        <end position="150"/>
    </location>
</feature>
<dbReference type="Proteomes" id="UP000245396">
    <property type="component" value="Unassembled WGS sequence"/>
</dbReference>
<keyword evidence="4" id="KW-1185">Reference proteome</keyword>
<evidence type="ECO:0000313" key="3">
    <source>
        <dbReference type="EMBL" id="PWJ85883.1"/>
    </source>
</evidence>
<dbReference type="STRING" id="1192868.GCA_000304395_03843"/>
<sequence length="349" mass="37916">MKRLLLAVTASTLACGAAQAAAEPPYVDDRSDAGALIRSFYSAINRHEYARAWSYFGESKPTEDFKQFMDGFKDTEEVRANIGEPGSEGAAGSVYYSVPVAILARQKDGSQKVFAGCYTVRLANPEIQAEPPFVGMHIEKGDLKPSDKPLDQALPASCGDGPPPPPRDAAMEQAKAAFRATHAAQCSSLAADQPDDAIKPEDYTITYHDSQSGADGPERTARLIRFFCTAGAYNQIHAYYLADDARGLRELHFATPELDIHYEGNNPEGKVEAVNVIGFRDENALINSSYDPDAHTITSNGKWRAKGDASSNGIWLFRNGDFSLVQYDVDASYDGVVNPETVLDYNTAP</sequence>
<protein>
    <submittedName>
        <fullName evidence="3">Uncharacterized protein DUF1176</fullName>
    </submittedName>
</protein>
<accession>A0A316C9P6</accession>
<evidence type="ECO:0000256" key="2">
    <source>
        <dbReference type="SAM" id="SignalP"/>
    </source>
</evidence>
<dbReference type="OrthoDB" id="7863791at2"/>
<feature type="region of interest" description="Disordered" evidence="1">
    <location>
        <begin position="140"/>
        <end position="169"/>
    </location>
</feature>
<feature type="signal peptide" evidence="2">
    <location>
        <begin position="1"/>
        <end position="20"/>
    </location>
</feature>
<reference evidence="3 4" key="1">
    <citation type="submission" date="2018-05" db="EMBL/GenBank/DDBJ databases">
        <title>Genomic Encyclopedia of Type Strains, Phase IV (KMG-IV): sequencing the most valuable type-strain genomes for metagenomic binning, comparative biology and taxonomic classification.</title>
        <authorList>
            <person name="Goeker M."/>
        </authorList>
    </citation>
    <scope>NUCLEOTIDE SEQUENCE [LARGE SCALE GENOMIC DNA]</scope>
    <source>
        <strain evidence="3 4">DSM 6986</strain>
    </source>
</reference>
<feature type="chain" id="PRO_5016445158" evidence="2">
    <location>
        <begin position="21"/>
        <end position="349"/>
    </location>
</feature>
<dbReference type="EMBL" id="QGGG01000002">
    <property type="protein sequence ID" value="PWJ85883.1"/>
    <property type="molecule type" value="Genomic_DNA"/>
</dbReference>
<dbReference type="Pfam" id="PF06674">
    <property type="entry name" value="DUF1176"/>
    <property type="match status" value="1"/>
</dbReference>
<dbReference type="RefSeq" id="WP_109611822.1">
    <property type="nucleotide sequence ID" value="NZ_QGGG01000002.1"/>
</dbReference>
<evidence type="ECO:0000256" key="1">
    <source>
        <dbReference type="SAM" id="MobiDB-lite"/>
    </source>
</evidence>
<dbReference type="InterPro" id="IPR009560">
    <property type="entry name" value="DUF1176"/>
</dbReference>
<organism evidence="3 4">
    <name type="scientific">Pseudaminobacter salicylatoxidans</name>
    <dbReference type="NCBI Taxonomy" id="93369"/>
    <lineage>
        <taxon>Bacteria</taxon>
        <taxon>Pseudomonadati</taxon>
        <taxon>Pseudomonadota</taxon>
        <taxon>Alphaproteobacteria</taxon>
        <taxon>Hyphomicrobiales</taxon>
        <taxon>Phyllobacteriaceae</taxon>
        <taxon>Pseudaminobacter</taxon>
    </lineage>
</organism>
<dbReference type="AlphaFoldDB" id="A0A316C9P6"/>
<name>A0A316C9P6_PSESE</name>